<evidence type="ECO:0000313" key="2">
    <source>
        <dbReference type="Proteomes" id="UP000249645"/>
    </source>
</evidence>
<gene>
    <name evidence="1" type="ORF">DI598_08525</name>
</gene>
<dbReference type="Proteomes" id="UP000249645">
    <property type="component" value="Unassembled WGS sequence"/>
</dbReference>
<organism evidence="1 2">
    <name type="scientific">Pseudopedobacter saltans</name>
    <dbReference type="NCBI Taxonomy" id="151895"/>
    <lineage>
        <taxon>Bacteria</taxon>
        <taxon>Pseudomonadati</taxon>
        <taxon>Bacteroidota</taxon>
        <taxon>Sphingobacteriia</taxon>
        <taxon>Sphingobacteriales</taxon>
        <taxon>Sphingobacteriaceae</taxon>
        <taxon>Pseudopedobacter</taxon>
    </lineage>
</organism>
<dbReference type="EMBL" id="QFOI01000125">
    <property type="protein sequence ID" value="PZP49153.1"/>
    <property type="molecule type" value="Genomic_DNA"/>
</dbReference>
<sequence length="179" mass="20043">MVIVNVFDSTTKQNNMRKIGLLILSAVLLIQACKKDNGGEEGYDFTTVYKNTLNVQVEILNGGQYKTQAGKDTTVFSEHGIIVKAGETYESSYFVCTNCSTVYNTSVAELPLFTKMIIGDKVKIDTNCIYAERFTPMYVCGNDPVNFFVDSQWIITKNNDGNIIRREYVIDEADLAEAK</sequence>
<name>A0A2W5F2Z9_9SPHI</name>
<accession>A0A2W5F2Z9</accession>
<reference evidence="1 2" key="1">
    <citation type="submission" date="2017-11" db="EMBL/GenBank/DDBJ databases">
        <title>Infants hospitalized years apart are colonized by the same room-sourced microbial strains.</title>
        <authorList>
            <person name="Brooks B."/>
            <person name="Olm M.R."/>
            <person name="Firek B.A."/>
            <person name="Baker R."/>
            <person name="Thomas B.C."/>
            <person name="Morowitz M.J."/>
            <person name="Banfield J.F."/>
        </authorList>
    </citation>
    <scope>NUCLEOTIDE SEQUENCE [LARGE SCALE GENOMIC DNA]</scope>
    <source>
        <strain evidence="1">S2_009_000_R2_76</strain>
    </source>
</reference>
<evidence type="ECO:0000313" key="1">
    <source>
        <dbReference type="EMBL" id="PZP49153.1"/>
    </source>
</evidence>
<proteinExistence type="predicted"/>
<comment type="caution">
    <text evidence="1">The sequence shown here is derived from an EMBL/GenBank/DDBJ whole genome shotgun (WGS) entry which is preliminary data.</text>
</comment>
<protein>
    <submittedName>
        <fullName evidence="1">Uncharacterized protein</fullName>
    </submittedName>
</protein>
<dbReference type="AlphaFoldDB" id="A0A2W5F2Z9"/>